<dbReference type="AlphaFoldDB" id="A0A934IQF4"/>
<comment type="caution">
    <text evidence="11">The sequence shown here is derived from an EMBL/GenBank/DDBJ whole genome shotgun (WGS) entry which is preliminary data.</text>
</comment>
<evidence type="ECO:0000256" key="7">
    <source>
        <dbReference type="ARBA" id="ARBA00023136"/>
    </source>
</evidence>
<reference evidence="11" key="1">
    <citation type="submission" date="2020-12" db="EMBL/GenBank/DDBJ databases">
        <title>Bacterial taxonomy.</title>
        <authorList>
            <person name="Pan X."/>
        </authorList>
    </citation>
    <scope>NUCLEOTIDE SEQUENCE</scope>
    <source>
        <strain evidence="11">B2012</strain>
    </source>
</reference>
<evidence type="ECO:0000259" key="10">
    <source>
        <dbReference type="Pfam" id="PF04290"/>
    </source>
</evidence>
<comment type="similarity">
    <text evidence="8 9">Belongs to the TRAP transporter small permease family.</text>
</comment>
<evidence type="ECO:0000256" key="5">
    <source>
        <dbReference type="ARBA" id="ARBA00022692"/>
    </source>
</evidence>
<dbReference type="EMBL" id="JAEKJA010000011">
    <property type="protein sequence ID" value="MBJ3776811.1"/>
    <property type="molecule type" value="Genomic_DNA"/>
</dbReference>
<dbReference type="PANTHER" id="PTHR35011">
    <property type="entry name" value="2,3-DIKETO-L-GULONATE TRAP TRANSPORTER SMALL PERMEASE PROTEIN YIAM"/>
    <property type="match status" value="1"/>
</dbReference>
<dbReference type="InterPro" id="IPR007387">
    <property type="entry name" value="TRAP_DctQ"/>
</dbReference>
<proteinExistence type="inferred from homology"/>
<evidence type="ECO:0000313" key="11">
    <source>
        <dbReference type="EMBL" id="MBJ3776811.1"/>
    </source>
</evidence>
<dbReference type="GO" id="GO:0005886">
    <property type="term" value="C:plasma membrane"/>
    <property type="evidence" value="ECO:0007669"/>
    <property type="project" value="UniProtKB-SubCell"/>
</dbReference>
<protein>
    <recommendedName>
        <fullName evidence="9">TRAP transporter small permease protein</fullName>
    </recommendedName>
</protein>
<dbReference type="GO" id="GO:0015740">
    <property type="term" value="P:C4-dicarboxylate transport"/>
    <property type="evidence" value="ECO:0007669"/>
    <property type="project" value="TreeGrafter"/>
</dbReference>
<keyword evidence="3" id="KW-1003">Cell membrane</keyword>
<evidence type="ECO:0000256" key="3">
    <source>
        <dbReference type="ARBA" id="ARBA00022475"/>
    </source>
</evidence>
<dbReference type="InterPro" id="IPR055348">
    <property type="entry name" value="DctQ"/>
</dbReference>
<evidence type="ECO:0000256" key="2">
    <source>
        <dbReference type="ARBA" id="ARBA00022448"/>
    </source>
</evidence>
<evidence type="ECO:0000313" key="12">
    <source>
        <dbReference type="Proteomes" id="UP000609531"/>
    </source>
</evidence>
<name>A0A934IQF4_9HYPH</name>
<comment type="function">
    <text evidence="9">Part of the tripartite ATP-independent periplasmic (TRAP) transport system.</text>
</comment>
<gene>
    <name evidence="11" type="ORF">JCR33_13985</name>
</gene>
<keyword evidence="4 9" id="KW-0997">Cell inner membrane</keyword>
<feature type="transmembrane region" description="Helical" evidence="9">
    <location>
        <begin position="42"/>
        <end position="65"/>
    </location>
</feature>
<keyword evidence="5 9" id="KW-0812">Transmembrane</keyword>
<evidence type="ECO:0000256" key="6">
    <source>
        <dbReference type="ARBA" id="ARBA00022989"/>
    </source>
</evidence>
<sequence>MASFEEIFIAVILALMTLVAFVQVVLRYGFNTGITGALELNRILFAWLILFGMSYGVRVGTHLGIDTLIRTFPRPVFRAFAVFGAAAALLWAVILISGDWLTHLGATTRGGGAVDYWWRFFRVGTGLDDLMYPSFMREWAGQDRVHRWVAYLILPIGLGLFAMRTLQALVEIVQGKRDLIIASHEAEDLVAENKDALRD</sequence>
<feature type="transmembrane region" description="Helical" evidence="9">
    <location>
        <begin position="7"/>
        <end position="30"/>
    </location>
</feature>
<evidence type="ECO:0000256" key="8">
    <source>
        <dbReference type="ARBA" id="ARBA00038436"/>
    </source>
</evidence>
<feature type="transmembrane region" description="Helical" evidence="9">
    <location>
        <begin position="77"/>
        <end position="96"/>
    </location>
</feature>
<keyword evidence="7 9" id="KW-0472">Membrane</keyword>
<comment type="subunit">
    <text evidence="9">The complex comprises the extracytoplasmic solute receptor protein and the two transmembrane proteins.</text>
</comment>
<keyword evidence="12" id="KW-1185">Reference proteome</keyword>
<comment type="subcellular location">
    <subcellularLocation>
        <location evidence="1 9">Cell inner membrane</location>
        <topology evidence="1 9">Multi-pass membrane protein</topology>
    </subcellularLocation>
</comment>
<dbReference type="GO" id="GO:0022857">
    <property type="term" value="F:transmembrane transporter activity"/>
    <property type="evidence" value="ECO:0007669"/>
    <property type="project" value="UniProtKB-UniRule"/>
</dbReference>
<feature type="transmembrane region" description="Helical" evidence="9">
    <location>
        <begin position="148"/>
        <end position="170"/>
    </location>
</feature>
<evidence type="ECO:0000256" key="4">
    <source>
        <dbReference type="ARBA" id="ARBA00022519"/>
    </source>
</evidence>
<dbReference type="Proteomes" id="UP000609531">
    <property type="component" value="Unassembled WGS sequence"/>
</dbReference>
<feature type="domain" description="Tripartite ATP-independent periplasmic transporters DctQ component" evidence="10">
    <location>
        <begin position="16"/>
        <end position="119"/>
    </location>
</feature>
<evidence type="ECO:0000256" key="9">
    <source>
        <dbReference type="RuleBase" id="RU369079"/>
    </source>
</evidence>
<keyword evidence="2 9" id="KW-0813">Transport</keyword>
<evidence type="ECO:0000256" key="1">
    <source>
        <dbReference type="ARBA" id="ARBA00004429"/>
    </source>
</evidence>
<accession>A0A934IQF4</accession>
<organism evidence="11 12">
    <name type="scientific">Acuticoccus mangrovi</name>
    <dbReference type="NCBI Taxonomy" id="2796142"/>
    <lineage>
        <taxon>Bacteria</taxon>
        <taxon>Pseudomonadati</taxon>
        <taxon>Pseudomonadota</taxon>
        <taxon>Alphaproteobacteria</taxon>
        <taxon>Hyphomicrobiales</taxon>
        <taxon>Amorphaceae</taxon>
        <taxon>Acuticoccus</taxon>
    </lineage>
</organism>
<keyword evidence="6 9" id="KW-1133">Transmembrane helix</keyword>
<dbReference type="PANTHER" id="PTHR35011:SF2">
    <property type="entry name" value="2,3-DIKETO-L-GULONATE TRAP TRANSPORTER SMALL PERMEASE PROTEIN YIAM"/>
    <property type="match status" value="1"/>
</dbReference>
<dbReference type="Pfam" id="PF04290">
    <property type="entry name" value="DctQ"/>
    <property type="match status" value="1"/>
</dbReference>